<feature type="region of interest" description="Disordered" evidence="6">
    <location>
        <begin position="1"/>
        <end position="25"/>
    </location>
</feature>
<sequence>MDTKSASVEEVENRSLERPREKNVESSLEQTYIHAGLTPEEASFLANFSEERRKKCIRKIDWRLCPMLMVLYLCAYIDRANIGNAKIEGLLTDLKLSGTQYSFAVSIFFLPYVICEVPSNVLLSRFKRPSTYIGIITVGWGIAMTLTGVVNNFGGLVATRLALGIFEAGFFPGAVLLVSRWYLPGETQLRIALFYCASALSGAFSGLLAFAIAKMRGIGGYNGWRWIFIIEGLASIALGAFAFFALVDSPALSKRWLEPDEIRYLELRQRAQRGRVVVDEDPGKFDWSTLWQVVTDWQLYLQIINFWGNAVPNYGLKFTMPQIIKNMGYSSAKAQLLTVPPYMLGGLVAYVSSLLSDRYKWRFPFIIFGQVCVVIAFAILFSKAENFKDNVAACYFAIMFACVGFYPITPGINAWTVNNLAGARKRAMGIAYMISIGNLGGIPGSFIYIEKEKPKYPTGFGSSFAFACAGIVATITLELAYIRINRRKAKMTLEEIHGKYTDEELQRMGDRSPLFKYML</sequence>
<evidence type="ECO:0000256" key="7">
    <source>
        <dbReference type="SAM" id="Phobius"/>
    </source>
</evidence>
<evidence type="ECO:0000256" key="2">
    <source>
        <dbReference type="ARBA" id="ARBA00022448"/>
    </source>
</evidence>
<evidence type="ECO:0000256" key="4">
    <source>
        <dbReference type="ARBA" id="ARBA00022989"/>
    </source>
</evidence>
<feature type="domain" description="Major facilitator superfamily (MFS) profile" evidence="8">
    <location>
        <begin position="64"/>
        <end position="488"/>
    </location>
</feature>
<dbReference type="InterPro" id="IPR020846">
    <property type="entry name" value="MFS_dom"/>
</dbReference>
<dbReference type="SUPFAM" id="SSF103473">
    <property type="entry name" value="MFS general substrate transporter"/>
    <property type="match status" value="1"/>
</dbReference>
<keyword evidence="3 7" id="KW-0812">Transmembrane</keyword>
<feature type="transmembrane region" description="Helical" evidence="7">
    <location>
        <begin position="102"/>
        <end position="123"/>
    </location>
</feature>
<keyword evidence="5 7" id="KW-0472">Membrane</keyword>
<dbReference type="EMBL" id="DS028095">
    <property type="protein sequence ID" value="KMP05443.1"/>
    <property type="molecule type" value="Genomic_DNA"/>
</dbReference>
<dbReference type="Gene3D" id="1.20.1250.20">
    <property type="entry name" value="MFS general substrate transporter like domains"/>
    <property type="match status" value="2"/>
</dbReference>
<keyword evidence="2" id="KW-0813">Transport</keyword>
<dbReference type="PROSITE" id="PS50850">
    <property type="entry name" value="MFS"/>
    <property type="match status" value="1"/>
</dbReference>
<dbReference type="Proteomes" id="UP000054565">
    <property type="component" value="Unassembled WGS sequence"/>
</dbReference>
<dbReference type="PANTHER" id="PTHR43791">
    <property type="entry name" value="PERMEASE-RELATED"/>
    <property type="match status" value="1"/>
</dbReference>
<dbReference type="OrthoDB" id="2962993at2759"/>
<gene>
    <name evidence="9" type="ORF">CIRG_05124</name>
</gene>
<evidence type="ECO:0000256" key="3">
    <source>
        <dbReference type="ARBA" id="ARBA00022692"/>
    </source>
</evidence>
<feature type="transmembrane region" description="Helical" evidence="7">
    <location>
        <begin position="130"/>
        <end position="149"/>
    </location>
</feature>
<dbReference type="FunFam" id="1.20.1250.20:FF:000364">
    <property type="entry name" value="MFS general substrate transporter"/>
    <property type="match status" value="1"/>
</dbReference>
<evidence type="ECO:0000256" key="5">
    <source>
        <dbReference type="ARBA" id="ARBA00023136"/>
    </source>
</evidence>
<dbReference type="InterPro" id="IPR011701">
    <property type="entry name" value="MFS"/>
</dbReference>
<feature type="transmembrane region" description="Helical" evidence="7">
    <location>
        <begin position="224"/>
        <end position="247"/>
    </location>
</feature>
<feature type="transmembrane region" description="Helical" evidence="7">
    <location>
        <begin position="363"/>
        <end position="384"/>
    </location>
</feature>
<dbReference type="AlphaFoldDB" id="A0A0J6YEN9"/>
<feature type="transmembrane region" description="Helical" evidence="7">
    <location>
        <begin position="429"/>
        <end position="449"/>
    </location>
</feature>
<feature type="compositionally biased region" description="Basic and acidic residues" evidence="6">
    <location>
        <begin position="11"/>
        <end position="24"/>
    </location>
</feature>
<evidence type="ECO:0000256" key="1">
    <source>
        <dbReference type="ARBA" id="ARBA00004141"/>
    </source>
</evidence>
<evidence type="ECO:0000313" key="10">
    <source>
        <dbReference type="Proteomes" id="UP000054565"/>
    </source>
</evidence>
<dbReference type="GO" id="GO:0016020">
    <property type="term" value="C:membrane"/>
    <property type="evidence" value="ECO:0007669"/>
    <property type="project" value="UniProtKB-SubCell"/>
</dbReference>
<dbReference type="FunFam" id="1.20.1250.20:FF:000034">
    <property type="entry name" value="MFS general substrate transporter"/>
    <property type="match status" value="1"/>
</dbReference>
<evidence type="ECO:0000313" key="9">
    <source>
        <dbReference type="EMBL" id="KMP05443.1"/>
    </source>
</evidence>
<evidence type="ECO:0000256" key="6">
    <source>
        <dbReference type="SAM" id="MobiDB-lite"/>
    </source>
</evidence>
<reference evidence="10" key="1">
    <citation type="journal article" date="2010" name="Genome Res.">
        <title>Population genomic sequencing of Coccidioides fungi reveals recent hybridization and transposon control.</title>
        <authorList>
            <person name="Neafsey D.E."/>
            <person name="Barker B.M."/>
            <person name="Sharpton T.J."/>
            <person name="Stajich J.E."/>
            <person name="Park D.J."/>
            <person name="Whiston E."/>
            <person name="Hung C.-Y."/>
            <person name="McMahan C."/>
            <person name="White J."/>
            <person name="Sykes S."/>
            <person name="Heiman D."/>
            <person name="Young S."/>
            <person name="Zeng Q."/>
            <person name="Abouelleil A."/>
            <person name="Aftuck L."/>
            <person name="Bessette D."/>
            <person name="Brown A."/>
            <person name="FitzGerald M."/>
            <person name="Lui A."/>
            <person name="Macdonald J.P."/>
            <person name="Priest M."/>
            <person name="Orbach M.J."/>
            <person name="Galgiani J.N."/>
            <person name="Kirkland T.N."/>
            <person name="Cole G.T."/>
            <person name="Birren B.W."/>
            <person name="Henn M.R."/>
            <person name="Taylor J.W."/>
            <person name="Rounsley S.D."/>
        </authorList>
    </citation>
    <scope>NUCLEOTIDE SEQUENCE [LARGE SCALE GENOMIC DNA]</scope>
    <source>
        <strain evidence="10">RMSCC 2394</strain>
    </source>
</reference>
<dbReference type="Pfam" id="PF07690">
    <property type="entry name" value="MFS_1"/>
    <property type="match status" value="1"/>
</dbReference>
<protein>
    <submittedName>
        <fullName evidence="9">Phthalate transporter</fullName>
    </submittedName>
</protein>
<name>A0A0J6YEN9_COCIT</name>
<organism evidence="9 10">
    <name type="scientific">Coccidioides immitis RMSCC 2394</name>
    <dbReference type="NCBI Taxonomy" id="404692"/>
    <lineage>
        <taxon>Eukaryota</taxon>
        <taxon>Fungi</taxon>
        <taxon>Dikarya</taxon>
        <taxon>Ascomycota</taxon>
        <taxon>Pezizomycotina</taxon>
        <taxon>Eurotiomycetes</taxon>
        <taxon>Eurotiomycetidae</taxon>
        <taxon>Onygenales</taxon>
        <taxon>Onygenaceae</taxon>
        <taxon>Coccidioides</taxon>
    </lineage>
</organism>
<dbReference type="GO" id="GO:0022857">
    <property type="term" value="F:transmembrane transporter activity"/>
    <property type="evidence" value="ECO:0007669"/>
    <property type="project" value="InterPro"/>
</dbReference>
<feature type="transmembrane region" description="Helical" evidence="7">
    <location>
        <begin position="461"/>
        <end position="482"/>
    </location>
</feature>
<dbReference type="PANTHER" id="PTHR43791:SF79">
    <property type="entry name" value="MAJOR FACILITATOR SUPERFAMILY (MFS) PROFILE DOMAIN-CONTAINING PROTEIN"/>
    <property type="match status" value="1"/>
</dbReference>
<evidence type="ECO:0000259" key="8">
    <source>
        <dbReference type="PROSITE" id="PS50850"/>
    </source>
</evidence>
<accession>A0A0J6YEN9</accession>
<proteinExistence type="predicted"/>
<dbReference type="InterPro" id="IPR036259">
    <property type="entry name" value="MFS_trans_sf"/>
</dbReference>
<feature type="transmembrane region" description="Helical" evidence="7">
    <location>
        <begin position="390"/>
        <end position="408"/>
    </location>
</feature>
<feature type="transmembrane region" description="Helical" evidence="7">
    <location>
        <begin position="161"/>
        <end position="179"/>
    </location>
</feature>
<comment type="subcellular location">
    <subcellularLocation>
        <location evidence="1">Membrane</location>
        <topology evidence="1">Multi-pass membrane protein</topology>
    </subcellularLocation>
</comment>
<keyword evidence="4 7" id="KW-1133">Transmembrane helix</keyword>
<feature type="transmembrane region" description="Helical" evidence="7">
    <location>
        <begin position="191"/>
        <end position="212"/>
    </location>
</feature>